<dbReference type="PANTHER" id="PTHR43384:SF14">
    <property type="entry name" value="ESX-1 SECRETION-ASSOCIATED PROTEIN ESPI"/>
    <property type="match status" value="1"/>
</dbReference>
<feature type="region of interest" description="Disordered" evidence="1">
    <location>
        <begin position="1"/>
        <end position="82"/>
    </location>
</feature>
<keyword evidence="5" id="KW-1185">Reference proteome</keyword>
<evidence type="ECO:0000313" key="5">
    <source>
        <dbReference type="Proteomes" id="UP001205740"/>
    </source>
</evidence>
<feature type="compositionally biased region" description="Pro residues" evidence="1">
    <location>
        <begin position="69"/>
        <end position="78"/>
    </location>
</feature>
<dbReference type="EMBL" id="JAMTCG010000011">
    <property type="protein sequence ID" value="MCP2163075.1"/>
    <property type="molecule type" value="Genomic_DNA"/>
</dbReference>
<feature type="region of interest" description="Disordered" evidence="1">
    <location>
        <begin position="424"/>
        <end position="493"/>
    </location>
</feature>
<keyword evidence="2" id="KW-0812">Transmembrane</keyword>
<feature type="compositionally biased region" description="Low complexity" evidence="1">
    <location>
        <begin position="10"/>
        <end position="25"/>
    </location>
</feature>
<name>A0ABT1H8X9_9NOCA</name>
<dbReference type="Pfam" id="PF26527">
    <property type="entry name" value="DUF8176"/>
    <property type="match status" value="1"/>
</dbReference>
<accession>A0ABT1H8X9</accession>
<dbReference type="Proteomes" id="UP001205740">
    <property type="component" value="Unassembled WGS sequence"/>
</dbReference>
<dbReference type="Gene3D" id="3.40.50.300">
    <property type="entry name" value="P-loop containing nucleotide triphosphate hydrolases"/>
    <property type="match status" value="1"/>
</dbReference>
<feature type="domain" description="DUF8176" evidence="3">
    <location>
        <begin position="550"/>
        <end position="667"/>
    </location>
</feature>
<feature type="compositionally biased region" description="Pro residues" evidence="1">
    <location>
        <begin position="477"/>
        <end position="489"/>
    </location>
</feature>
<dbReference type="InterPro" id="IPR027417">
    <property type="entry name" value="P-loop_NTPase"/>
</dbReference>
<feature type="transmembrane region" description="Helical" evidence="2">
    <location>
        <begin position="496"/>
        <end position="518"/>
    </location>
</feature>
<organism evidence="4 5">
    <name type="scientific">Williamsia serinedens</name>
    <dbReference type="NCBI Taxonomy" id="391736"/>
    <lineage>
        <taxon>Bacteria</taxon>
        <taxon>Bacillati</taxon>
        <taxon>Actinomycetota</taxon>
        <taxon>Actinomycetes</taxon>
        <taxon>Mycobacteriales</taxon>
        <taxon>Nocardiaceae</taxon>
        <taxon>Williamsia</taxon>
    </lineage>
</organism>
<evidence type="ECO:0000313" key="4">
    <source>
        <dbReference type="EMBL" id="MCP2163075.1"/>
    </source>
</evidence>
<dbReference type="SUPFAM" id="SSF52540">
    <property type="entry name" value="P-loop containing nucleoside triphosphate hydrolases"/>
    <property type="match status" value="1"/>
</dbReference>
<gene>
    <name evidence="4" type="ORF">LX12_004288</name>
</gene>
<comment type="caution">
    <text evidence="4">The sequence shown here is derived from an EMBL/GenBank/DDBJ whole genome shotgun (WGS) entry which is preliminary data.</text>
</comment>
<feature type="region of interest" description="Disordered" evidence="1">
    <location>
        <begin position="521"/>
        <end position="571"/>
    </location>
</feature>
<proteinExistence type="predicted"/>
<sequence length="678" mass="69200">MNAHNPDYTGPAGPADPAEYAAEAPVNMRRQRLHSTRPTDAAARSGGALRAVSDPAAGIQPVTTGMTPPARPGTPAPAAPVTSSATSDLVAAVSAHKAQWGWRGRVNAALGLQLRPPASGDEVAYRVNATRVQQTIAGTATVAVINVKGGQGKTPTTLMLASIFGRNRGGGVVAWDANESKGTLAERAAAAAPAGRDTCVWDLLEHADTLAAGNTAAGALGAFLRKQPTTEEVLASDNSSTRPRAIGAAECATVMSVLRRHRSLVVVDTGNDDLAENWQWVTSHADVLVVPLTIRRDAAAKVTQMLRGLSARGLDELVSTAVVAIAATPESSAGDRAAIIADLQAAGIRRVFEMPYEPAFASGDRIVPEQLSQSTTSAYTALAAEVADTIAALDSDYDAGEIPTPIQRPVDPYEPAGPAEWPGAIGPVEPPATSYAEAARGGADAVTEQLPPVQAPLTGYSEHPEPSYSEPAYAEPPATPLPGGRPPSGGPSRRRWAVVAMAGLVVLAALVGVIGWAVSGDDSAPAPRPASSGDPISGDGQAGAATASGDCPSTSSGPVTTGRDRGDTTSGPQVIKAFDYAYYVERNGAAARSFATPDAAIGSADQLDAAISRTPPGTTHCLEIRDQGSGLYAVRLTETPPGGGEPTVIDQLVQTTSTGGKTLITAIPKNTTISGPGN</sequence>
<dbReference type="InterPro" id="IPR050625">
    <property type="entry name" value="ParA/MinD_ATPase"/>
</dbReference>
<evidence type="ECO:0000259" key="3">
    <source>
        <dbReference type="Pfam" id="PF26527"/>
    </source>
</evidence>
<dbReference type="PANTHER" id="PTHR43384">
    <property type="entry name" value="SEPTUM SITE-DETERMINING PROTEIN MIND HOMOLOG, CHLOROPLASTIC-RELATED"/>
    <property type="match status" value="1"/>
</dbReference>
<evidence type="ECO:0000256" key="2">
    <source>
        <dbReference type="SAM" id="Phobius"/>
    </source>
</evidence>
<reference evidence="4 5" key="1">
    <citation type="submission" date="2022-06" db="EMBL/GenBank/DDBJ databases">
        <title>Genomic Encyclopedia of Archaeal and Bacterial Type Strains, Phase II (KMG-II): from individual species to whole genera.</title>
        <authorList>
            <person name="Goeker M."/>
        </authorList>
    </citation>
    <scope>NUCLEOTIDE SEQUENCE [LARGE SCALE GENOMIC DNA]</scope>
    <source>
        <strain evidence="4 5">DSM 45037</strain>
    </source>
</reference>
<keyword evidence="2" id="KW-0472">Membrane</keyword>
<dbReference type="RefSeq" id="WP_253656645.1">
    <property type="nucleotide sequence ID" value="NZ_BAAAOE010000002.1"/>
</dbReference>
<dbReference type="InterPro" id="IPR058489">
    <property type="entry name" value="DUF8176"/>
</dbReference>
<keyword evidence="2" id="KW-1133">Transmembrane helix</keyword>
<protein>
    <submittedName>
        <fullName evidence="4">MinD-like ATPase involved in chromosome partitioning or flagellar assembly</fullName>
    </submittedName>
</protein>
<evidence type="ECO:0000256" key="1">
    <source>
        <dbReference type="SAM" id="MobiDB-lite"/>
    </source>
</evidence>